<organism evidence="2 3">
    <name type="scientific">Vibrio ishigakensis</name>
    <dbReference type="NCBI Taxonomy" id="1481914"/>
    <lineage>
        <taxon>Bacteria</taxon>
        <taxon>Pseudomonadati</taxon>
        <taxon>Pseudomonadota</taxon>
        <taxon>Gammaproteobacteria</taxon>
        <taxon>Vibrionales</taxon>
        <taxon>Vibrionaceae</taxon>
        <taxon>Vibrio</taxon>
    </lineage>
</organism>
<keyword evidence="1" id="KW-0732">Signal</keyword>
<comment type="caution">
    <text evidence="2">The sequence shown here is derived from an EMBL/GenBank/DDBJ whole genome shotgun (WGS) entry which is preliminary data.</text>
</comment>
<proteinExistence type="predicted"/>
<evidence type="ECO:0000313" key="2">
    <source>
        <dbReference type="EMBL" id="GAM75995.1"/>
    </source>
</evidence>
<reference evidence="2 3" key="2">
    <citation type="submission" date="2015-01" db="EMBL/GenBank/DDBJ databases">
        <authorList>
            <consortium name="NBRP consortium"/>
            <person name="Sawabe T."/>
            <person name="Meirelles P."/>
            <person name="Feng G."/>
            <person name="Sayaka M."/>
            <person name="Hattori M."/>
            <person name="Ohkuma M."/>
        </authorList>
    </citation>
    <scope>NUCLEOTIDE SEQUENCE [LARGE SCALE GENOMIC DNA]</scope>
    <source>
        <strain evidence="3">JCM 19241</strain>
    </source>
</reference>
<dbReference type="AlphaFoldDB" id="A0A0B8Q8M1"/>
<dbReference type="EMBL" id="BBSC01000005">
    <property type="protein sequence ID" value="GAM75995.1"/>
    <property type="molecule type" value="Genomic_DNA"/>
</dbReference>
<reference evidence="2 3" key="1">
    <citation type="submission" date="2015-01" db="EMBL/GenBank/DDBJ databases">
        <title>Vibrio sp. C94 JCM 19241 whole genome shotgun sequence.</title>
        <authorList>
            <person name="Sawabe T."/>
            <person name="Meirelles P."/>
            <person name="Feng G."/>
            <person name="Sayaka M."/>
            <person name="Hattori M."/>
            <person name="Ohkuma M."/>
        </authorList>
    </citation>
    <scope>NUCLEOTIDE SEQUENCE [LARGE SCALE GENOMIC DNA]</scope>
    <source>
        <strain evidence="3">JCM 19241</strain>
    </source>
</reference>
<protein>
    <submittedName>
        <fullName evidence="2">Uncharacterized protein</fullName>
    </submittedName>
</protein>
<evidence type="ECO:0000256" key="1">
    <source>
        <dbReference type="SAM" id="SignalP"/>
    </source>
</evidence>
<dbReference type="Proteomes" id="UP000031666">
    <property type="component" value="Unassembled WGS sequence"/>
</dbReference>
<accession>A0A0B8Q8M1</accession>
<evidence type="ECO:0000313" key="3">
    <source>
        <dbReference type="Proteomes" id="UP000031666"/>
    </source>
</evidence>
<sequence length="410" mass="45276">MKLKLFSVLLSVPTLVYADTISINNLTESSIYGAFQSSTMTGVAADSVNGIIKPGLDHVYFESDGFFQAGSVNIKVGDTITAISVFDITKNEYVQCAENVLFRGAMTFDYVGDACVVSDSRFSYSTSEAFSVRVEGGSQGGASARKEWVPEPPLNEYIGFRAIYDVTYEHTGAADESQYNVSTFLYSNPWVTQERQNRGYLKQDLANSFDFHAPLGGAKFWVESNGDVELRGIPGGIEYSIQHLNTNKNIPAYNSDTESWNYNIASFADVRIELFNPVMTEKEGFIGDSGEWHRPNFDYYTGEDKGRTEQTVPYTSLEFTVNASGVYGFKTANKLPSGGMTVRSVLYVFDGKPKEVGDYDNLLAEHSQGHIAGVYLEKGKTYYLVNSDDFASSDAKFLLFVGGPDNVVFK</sequence>
<gene>
    <name evidence="2" type="ORF">JCM19241_293</name>
</gene>
<name>A0A0B8Q8M1_9VIBR</name>
<feature type="signal peptide" evidence="1">
    <location>
        <begin position="1"/>
        <end position="18"/>
    </location>
</feature>
<feature type="chain" id="PRO_5002137504" evidence="1">
    <location>
        <begin position="19"/>
        <end position="410"/>
    </location>
</feature>